<dbReference type="PROSITE" id="PS52008">
    <property type="entry name" value="GH81"/>
    <property type="match status" value="1"/>
</dbReference>
<dbReference type="GO" id="GO:0000272">
    <property type="term" value="P:polysaccharide catabolic process"/>
    <property type="evidence" value="ECO:0007669"/>
    <property type="project" value="UniProtKB-KW"/>
</dbReference>
<dbReference type="PANTHER" id="PTHR31983">
    <property type="entry name" value="ENDO-1,3(4)-BETA-GLUCANASE 1"/>
    <property type="match status" value="1"/>
</dbReference>
<evidence type="ECO:0000256" key="4">
    <source>
        <dbReference type="ARBA" id="ARBA00022801"/>
    </source>
</evidence>
<evidence type="ECO:0000259" key="9">
    <source>
        <dbReference type="Pfam" id="PF17652"/>
    </source>
</evidence>
<dbReference type="InterPro" id="IPR040720">
    <property type="entry name" value="GH81_C"/>
</dbReference>
<dbReference type="AlphaFoldDB" id="F0W8Z9"/>
<comment type="catalytic activity">
    <reaction evidence="1">
        <text>Hydrolysis of (1-&gt;3)-beta-D-glucosidic linkages in (1-&gt;3)-beta-D-glucans.</text>
        <dbReference type="EC" id="3.2.1.39"/>
    </reaction>
</comment>
<keyword evidence="8" id="KW-0624">Polysaccharide degradation</keyword>
<accession>F0W8Z9</accession>
<keyword evidence="6" id="KW-0326">Glycosidase</keyword>
<protein>
    <recommendedName>
        <fullName evidence="3">glucan endo-1,3-beta-D-glucosidase</fullName>
        <ecNumber evidence="3">3.2.1.39</ecNumber>
    </recommendedName>
</protein>
<gene>
    <name evidence="10" type="primary">AlNc14C37G3269</name>
    <name evidence="10" type="ORF">ALNC14_037530</name>
</gene>
<proteinExistence type="inferred from homology"/>
<evidence type="ECO:0000313" key="10">
    <source>
        <dbReference type="EMBL" id="CCA17610.1"/>
    </source>
</evidence>
<dbReference type="EC" id="3.2.1.39" evidence="3"/>
<dbReference type="HOGENOM" id="CLU_998970_0_0_1"/>
<dbReference type="EMBL" id="FR824082">
    <property type="protein sequence ID" value="CCA17610.1"/>
    <property type="molecule type" value="Genomic_DNA"/>
</dbReference>
<organism evidence="10">
    <name type="scientific">Albugo laibachii Nc14</name>
    <dbReference type="NCBI Taxonomy" id="890382"/>
    <lineage>
        <taxon>Eukaryota</taxon>
        <taxon>Sar</taxon>
        <taxon>Stramenopiles</taxon>
        <taxon>Oomycota</taxon>
        <taxon>Peronosporomycetes</taxon>
        <taxon>Albuginales</taxon>
        <taxon>Albuginaceae</taxon>
        <taxon>Albugo</taxon>
    </lineage>
</organism>
<dbReference type="GO" id="GO:0042973">
    <property type="term" value="F:glucan endo-1,3-beta-D-glucosidase activity"/>
    <property type="evidence" value="ECO:0007669"/>
    <property type="project" value="UniProtKB-EC"/>
</dbReference>
<sequence length="279" mass="31823">MGCRRYYMHGHWIASFFITTSEGVRNQMVGQIGTPVKDSSSVVWNMRETGVLPKVGFTPDCNISSRDVASTKLLSQLKEDIEAEYESTLHRGLYFNGNTPKGDKTLLKKCLTKLKMLLKPFIANNITFRLAYDTVYGGILSTEGIASHDPNADFGNTLYNDHHFHYSYYVFTVAVLKLLDPEYPLEFDDIIWSLLRDYANPSHEDPFFPPFRALSWYNGHSYAHGVTLLEEGKDQESSSEDLNSLYALRLWGVASKRENIEKLGYLLLQINVRAITHTF</sequence>
<dbReference type="Pfam" id="PF17652">
    <property type="entry name" value="Glyco_hydro81C"/>
    <property type="match status" value="1"/>
</dbReference>
<dbReference type="GO" id="GO:0052861">
    <property type="term" value="F:endo-1,3(4)-beta-glucanase activity"/>
    <property type="evidence" value="ECO:0007669"/>
    <property type="project" value="InterPro"/>
</dbReference>
<evidence type="ECO:0000256" key="1">
    <source>
        <dbReference type="ARBA" id="ARBA00000382"/>
    </source>
</evidence>
<comment type="similarity">
    <text evidence="2">Belongs to the glycosyl hydrolase 81 family.</text>
</comment>
<evidence type="ECO:0000256" key="5">
    <source>
        <dbReference type="ARBA" id="ARBA00023277"/>
    </source>
</evidence>
<keyword evidence="5" id="KW-0119">Carbohydrate metabolism</keyword>
<evidence type="ECO:0000256" key="7">
    <source>
        <dbReference type="ARBA" id="ARBA00023316"/>
    </source>
</evidence>
<evidence type="ECO:0000256" key="8">
    <source>
        <dbReference type="ARBA" id="ARBA00023326"/>
    </source>
</evidence>
<reference evidence="10" key="2">
    <citation type="submission" date="2011-02" db="EMBL/GenBank/DDBJ databases">
        <authorList>
            <person name="MacLean D."/>
        </authorList>
    </citation>
    <scope>NUCLEOTIDE SEQUENCE</scope>
</reference>
<evidence type="ECO:0000256" key="3">
    <source>
        <dbReference type="ARBA" id="ARBA00012780"/>
    </source>
</evidence>
<keyword evidence="4" id="KW-0378">Hydrolase</keyword>
<evidence type="ECO:0000256" key="2">
    <source>
        <dbReference type="ARBA" id="ARBA00010730"/>
    </source>
</evidence>
<dbReference type="PANTHER" id="PTHR31983:SF0">
    <property type="entry name" value="GLUCAN ENDO-1,3-BETA-D-GLUCOSIDASE 2"/>
    <property type="match status" value="1"/>
</dbReference>
<dbReference type="InterPro" id="IPR005200">
    <property type="entry name" value="Endo-beta-glucanase"/>
</dbReference>
<evidence type="ECO:0000256" key="6">
    <source>
        <dbReference type="ARBA" id="ARBA00023295"/>
    </source>
</evidence>
<name>F0W8Z9_9STRA</name>
<reference evidence="10" key="1">
    <citation type="journal article" date="2011" name="PLoS Biol.">
        <title>Gene gain and loss during evolution of obligate parasitism in the white rust pathogen of Arabidopsis thaliana.</title>
        <authorList>
            <person name="Kemen E."/>
            <person name="Gardiner A."/>
            <person name="Schultz-Larsen T."/>
            <person name="Kemen A.C."/>
            <person name="Balmuth A.L."/>
            <person name="Robert-Seilaniantz A."/>
            <person name="Bailey K."/>
            <person name="Holub E."/>
            <person name="Studholme D.J."/>
            <person name="Maclean D."/>
            <person name="Jones J.D."/>
        </authorList>
    </citation>
    <scope>NUCLEOTIDE SEQUENCE</scope>
</reference>
<keyword evidence="7" id="KW-0961">Cell wall biogenesis/degradation</keyword>
<feature type="domain" description="Glycosyl hydrolase family 81 C-terminal" evidence="9">
    <location>
        <begin position="102"/>
        <end position="277"/>
    </location>
</feature>
<dbReference type="GO" id="GO:0071555">
    <property type="term" value="P:cell wall organization"/>
    <property type="evidence" value="ECO:0007669"/>
    <property type="project" value="UniProtKB-KW"/>
</dbReference>